<evidence type="ECO:0000313" key="3">
    <source>
        <dbReference type="Proteomes" id="UP000030765"/>
    </source>
</evidence>
<proteinExistence type="predicted"/>
<evidence type="ECO:0000313" key="1">
    <source>
        <dbReference type="EMBL" id="KFB51328.1"/>
    </source>
</evidence>
<dbReference type="VEuPathDB" id="VectorBase:ASIC019384"/>
<dbReference type="EnsemblMetazoa" id="ASIC019384-RA">
    <property type="protein sequence ID" value="ASIC019384-PA"/>
    <property type="gene ID" value="ASIC019384"/>
</dbReference>
<dbReference type="Proteomes" id="UP000030765">
    <property type="component" value="Unassembled WGS sequence"/>
</dbReference>
<accession>A0A084WM84</accession>
<organism evidence="1">
    <name type="scientific">Anopheles sinensis</name>
    <name type="common">Mosquito</name>
    <dbReference type="NCBI Taxonomy" id="74873"/>
    <lineage>
        <taxon>Eukaryota</taxon>
        <taxon>Metazoa</taxon>
        <taxon>Ecdysozoa</taxon>
        <taxon>Arthropoda</taxon>
        <taxon>Hexapoda</taxon>
        <taxon>Insecta</taxon>
        <taxon>Pterygota</taxon>
        <taxon>Neoptera</taxon>
        <taxon>Endopterygota</taxon>
        <taxon>Diptera</taxon>
        <taxon>Nematocera</taxon>
        <taxon>Culicoidea</taxon>
        <taxon>Culicidae</taxon>
        <taxon>Anophelinae</taxon>
        <taxon>Anopheles</taxon>
    </lineage>
</organism>
<reference evidence="1 3" key="1">
    <citation type="journal article" date="2014" name="BMC Genomics">
        <title>Genome sequence of Anopheles sinensis provides insight into genetics basis of mosquito competence for malaria parasites.</title>
        <authorList>
            <person name="Zhou D."/>
            <person name="Zhang D."/>
            <person name="Ding G."/>
            <person name="Shi L."/>
            <person name="Hou Q."/>
            <person name="Ye Y."/>
            <person name="Xu Y."/>
            <person name="Zhou H."/>
            <person name="Xiong C."/>
            <person name="Li S."/>
            <person name="Yu J."/>
            <person name="Hong S."/>
            <person name="Yu X."/>
            <person name="Zou P."/>
            <person name="Chen C."/>
            <person name="Chang X."/>
            <person name="Wang W."/>
            <person name="Lv Y."/>
            <person name="Sun Y."/>
            <person name="Ma L."/>
            <person name="Shen B."/>
            <person name="Zhu C."/>
        </authorList>
    </citation>
    <scope>NUCLEOTIDE SEQUENCE [LARGE SCALE GENOMIC DNA]</scope>
</reference>
<dbReference type="EMBL" id="KE525351">
    <property type="protein sequence ID" value="KFB51328.1"/>
    <property type="molecule type" value="Genomic_DNA"/>
</dbReference>
<keyword evidence="3" id="KW-1185">Reference proteome</keyword>
<gene>
    <name evidence="1" type="ORF">ZHAS_00019384</name>
</gene>
<evidence type="ECO:0000313" key="2">
    <source>
        <dbReference type="EnsemblMetazoa" id="ASIC019384-PA"/>
    </source>
</evidence>
<protein>
    <submittedName>
        <fullName evidence="1 2">Putative acetyl-carboxylase protein</fullName>
    </submittedName>
</protein>
<reference evidence="2" key="2">
    <citation type="submission" date="2020-05" db="UniProtKB">
        <authorList>
            <consortium name="EnsemblMetazoa"/>
        </authorList>
    </citation>
    <scope>IDENTIFICATION</scope>
</reference>
<name>A0A084WM84_ANOSI</name>
<sequence>MDRTGSTCTSVLPIILLRNPAYGDRLQLGSLTIAERNGVRMDINSDAIAPTNPSFWSIFINDDRENLMPSQPATTQSSPPLPPLLCISMGLNRSVASKPPASR</sequence>
<dbReference type="AlphaFoldDB" id="A0A084WM84"/>
<dbReference type="EMBL" id="ATLV01024392">
    <property type="status" value="NOT_ANNOTATED_CDS"/>
    <property type="molecule type" value="Genomic_DNA"/>
</dbReference>